<keyword evidence="3" id="KW-1185">Reference proteome</keyword>
<dbReference type="KEGG" id="dya:Dyak_GE27574"/>
<sequence>MSSIPTIIGLYILFFFTFSNVNAYGTKCSPVSGLCYMHTDCCSGVCHTYGNKCGPPAHRLKKTYIPFIWRSKSRLRQLTLNFASGKMSSIPAIIGLYILFFFTFSNVNAYGTKCSPVSGPCVMHTDCCSGVCHTYGNKCGPPAHRLKKTYVSPSEFNRIIQQKKHY</sequence>
<name>A0A0R1E1K7_DROYA</name>
<dbReference type="OrthoDB" id="7211176at2759"/>
<feature type="chain" id="PRO_5006403108" evidence="1">
    <location>
        <begin position="24"/>
        <end position="166"/>
    </location>
</feature>
<organism evidence="2 3">
    <name type="scientific">Drosophila yakuba</name>
    <name type="common">Fruit fly</name>
    <dbReference type="NCBI Taxonomy" id="7245"/>
    <lineage>
        <taxon>Eukaryota</taxon>
        <taxon>Metazoa</taxon>
        <taxon>Ecdysozoa</taxon>
        <taxon>Arthropoda</taxon>
        <taxon>Hexapoda</taxon>
        <taxon>Insecta</taxon>
        <taxon>Pterygota</taxon>
        <taxon>Neoptera</taxon>
        <taxon>Endopterygota</taxon>
        <taxon>Diptera</taxon>
        <taxon>Brachycera</taxon>
        <taxon>Muscomorpha</taxon>
        <taxon>Ephydroidea</taxon>
        <taxon>Drosophilidae</taxon>
        <taxon>Drosophila</taxon>
        <taxon>Sophophora</taxon>
    </lineage>
</organism>
<reference evidence="2 3" key="1">
    <citation type="journal article" date="2007" name="Nature">
        <title>Evolution of genes and genomes on the Drosophila phylogeny.</title>
        <authorList>
            <consortium name="Drosophila 12 Genomes Consortium"/>
            <person name="Clark A.G."/>
            <person name="Eisen M.B."/>
            <person name="Smith D.R."/>
            <person name="Bergman C.M."/>
            <person name="Oliver B."/>
            <person name="Markow T.A."/>
            <person name="Kaufman T.C."/>
            <person name="Kellis M."/>
            <person name="Gelbart W."/>
            <person name="Iyer V.N."/>
            <person name="Pollard D.A."/>
            <person name="Sackton T.B."/>
            <person name="Larracuente A.M."/>
            <person name="Singh N.D."/>
            <person name="Abad J.P."/>
            <person name="Abt D.N."/>
            <person name="Adryan B."/>
            <person name="Aguade M."/>
            <person name="Akashi H."/>
            <person name="Anderson W.W."/>
            <person name="Aquadro C.F."/>
            <person name="Ardell D.H."/>
            <person name="Arguello R."/>
            <person name="Artieri C.G."/>
            <person name="Barbash D.A."/>
            <person name="Barker D."/>
            <person name="Barsanti P."/>
            <person name="Batterham P."/>
            <person name="Batzoglou S."/>
            <person name="Begun D."/>
            <person name="Bhutkar A."/>
            <person name="Blanco E."/>
            <person name="Bosak S.A."/>
            <person name="Bradley R.K."/>
            <person name="Brand A.D."/>
            <person name="Brent M.R."/>
            <person name="Brooks A.N."/>
            <person name="Brown R.H."/>
            <person name="Butlin R.K."/>
            <person name="Caggese C."/>
            <person name="Calvi B.R."/>
            <person name="Bernardo de Carvalho A."/>
            <person name="Caspi A."/>
            <person name="Castrezana S."/>
            <person name="Celniker S.E."/>
            <person name="Chang J.L."/>
            <person name="Chapple C."/>
            <person name="Chatterji S."/>
            <person name="Chinwalla A."/>
            <person name="Civetta A."/>
            <person name="Clifton S.W."/>
            <person name="Comeron J.M."/>
            <person name="Costello J.C."/>
            <person name="Coyne J.A."/>
            <person name="Daub J."/>
            <person name="David R.G."/>
            <person name="Delcher A.L."/>
            <person name="Delehaunty K."/>
            <person name="Do C.B."/>
            <person name="Ebling H."/>
            <person name="Edwards K."/>
            <person name="Eickbush T."/>
            <person name="Evans J.D."/>
            <person name="Filipski A."/>
            <person name="Findeiss S."/>
            <person name="Freyhult E."/>
            <person name="Fulton L."/>
            <person name="Fulton R."/>
            <person name="Garcia A.C."/>
            <person name="Gardiner A."/>
            <person name="Garfield D.A."/>
            <person name="Garvin B.E."/>
            <person name="Gibson G."/>
            <person name="Gilbert D."/>
            <person name="Gnerre S."/>
            <person name="Godfrey J."/>
            <person name="Good R."/>
            <person name="Gotea V."/>
            <person name="Gravely B."/>
            <person name="Greenberg A.J."/>
            <person name="Griffiths-Jones S."/>
            <person name="Gross S."/>
            <person name="Guigo R."/>
            <person name="Gustafson E.A."/>
            <person name="Haerty W."/>
            <person name="Hahn M.W."/>
            <person name="Halligan D.L."/>
            <person name="Halpern A.L."/>
            <person name="Halter G.M."/>
            <person name="Han M.V."/>
            <person name="Heger A."/>
            <person name="Hillier L."/>
            <person name="Hinrichs A.S."/>
            <person name="Holmes I."/>
            <person name="Hoskins R.A."/>
            <person name="Hubisz M.J."/>
            <person name="Hultmark D."/>
            <person name="Huntley M.A."/>
            <person name="Jaffe D.B."/>
            <person name="Jagadeeshan S."/>
            <person name="Jeck W.R."/>
            <person name="Johnson J."/>
            <person name="Jones C.D."/>
            <person name="Jordan W.C."/>
            <person name="Karpen G.H."/>
            <person name="Kataoka E."/>
            <person name="Keightley P.D."/>
            <person name="Kheradpour P."/>
            <person name="Kirkness E.F."/>
            <person name="Koerich L.B."/>
            <person name="Kristiansen K."/>
            <person name="Kudrna D."/>
            <person name="Kulathinal R.J."/>
            <person name="Kumar S."/>
            <person name="Kwok R."/>
            <person name="Lander E."/>
            <person name="Langley C.H."/>
            <person name="Lapoint R."/>
            <person name="Lazzaro B.P."/>
            <person name="Lee S.J."/>
            <person name="Levesque L."/>
            <person name="Li R."/>
            <person name="Lin C.F."/>
            <person name="Lin M.F."/>
            <person name="Lindblad-Toh K."/>
            <person name="Llopart A."/>
            <person name="Long M."/>
            <person name="Low L."/>
            <person name="Lozovsky E."/>
            <person name="Lu J."/>
            <person name="Luo M."/>
            <person name="Machado C.A."/>
            <person name="Makalowski W."/>
            <person name="Marzo M."/>
            <person name="Matsuda M."/>
            <person name="Matzkin L."/>
            <person name="McAllister B."/>
            <person name="McBride C.S."/>
            <person name="McKernan B."/>
            <person name="McKernan K."/>
            <person name="Mendez-Lago M."/>
            <person name="Minx P."/>
            <person name="Mollenhauer M.U."/>
            <person name="Montooth K."/>
            <person name="Mount S.M."/>
            <person name="Mu X."/>
            <person name="Myers E."/>
            <person name="Negre B."/>
            <person name="Newfeld S."/>
            <person name="Nielsen R."/>
            <person name="Noor M.A."/>
            <person name="O'Grady P."/>
            <person name="Pachter L."/>
            <person name="Papaceit M."/>
            <person name="Parisi M.J."/>
            <person name="Parisi M."/>
            <person name="Parts L."/>
            <person name="Pedersen J.S."/>
            <person name="Pesole G."/>
            <person name="Phillippy A.M."/>
            <person name="Ponting C.P."/>
            <person name="Pop M."/>
            <person name="Porcelli D."/>
            <person name="Powell J.R."/>
            <person name="Prohaska S."/>
            <person name="Pruitt K."/>
            <person name="Puig M."/>
            <person name="Quesneville H."/>
            <person name="Ram K.R."/>
            <person name="Rand D."/>
            <person name="Rasmussen M.D."/>
            <person name="Reed L.K."/>
            <person name="Reenan R."/>
            <person name="Reily A."/>
            <person name="Remington K.A."/>
            <person name="Rieger T.T."/>
            <person name="Ritchie M.G."/>
            <person name="Robin C."/>
            <person name="Rogers Y.H."/>
            <person name="Rohde C."/>
            <person name="Rozas J."/>
            <person name="Rubenfield M.J."/>
            <person name="Ruiz A."/>
            <person name="Russo S."/>
            <person name="Salzberg S.L."/>
            <person name="Sanchez-Gracia A."/>
            <person name="Saranga D.J."/>
            <person name="Sato H."/>
            <person name="Schaeffer S.W."/>
            <person name="Schatz M.C."/>
            <person name="Schlenke T."/>
            <person name="Schwartz R."/>
            <person name="Segarra C."/>
            <person name="Singh R.S."/>
            <person name="Sirot L."/>
            <person name="Sirota M."/>
            <person name="Sisneros N.B."/>
            <person name="Smith C.D."/>
            <person name="Smith T.F."/>
            <person name="Spieth J."/>
            <person name="Stage D.E."/>
            <person name="Stark A."/>
            <person name="Stephan W."/>
            <person name="Strausberg R.L."/>
            <person name="Strempel S."/>
            <person name="Sturgill D."/>
            <person name="Sutton G."/>
            <person name="Sutton G.G."/>
            <person name="Tao W."/>
            <person name="Teichmann S."/>
            <person name="Tobari Y.N."/>
            <person name="Tomimura Y."/>
            <person name="Tsolas J.M."/>
            <person name="Valente V.L."/>
            <person name="Venter E."/>
            <person name="Venter J.C."/>
            <person name="Vicario S."/>
            <person name="Vieira F.G."/>
            <person name="Vilella A.J."/>
            <person name="Villasante A."/>
            <person name="Walenz B."/>
            <person name="Wang J."/>
            <person name="Wasserman M."/>
            <person name="Watts T."/>
            <person name="Wilson D."/>
            <person name="Wilson R.K."/>
            <person name="Wing R.A."/>
            <person name="Wolfner M.F."/>
            <person name="Wong A."/>
            <person name="Wong G.K."/>
            <person name="Wu C.I."/>
            <person name="Wu G."/>
            <person name="Yamamoto D."/>
            <person name="Yang H.P."/>
            <person name="Yang S.P."/>
            <person name="Yorke J.A."/>
            <person name="Yoshida K."/>
            <person name="Zdobnov E."/>
            <person name="Zhang P."/>
            <person name="Zhang Y."/>
            <person name="Zimin A.V."/>
            <person name="Baldwin J."/>
            <person name="Abdouelleil A."/>
            <person name="Abdulkadir J."/>
            <person name="Abebe A."/>
            <person name="Abera B."/>
            <person name="Abreu J."/>
            <person name="Acer S.C."/>
            <person name="Aftuck L."/>
            <person name="Alexander A."/>
            <person name="An P."/>
            <person name="Anderson E."/>
            <person name="Anderson S."/>
            <person name="Arachi H."/>
            <person name="Azer M."/>
            <person name="Bachantsang P."/>
            <person name="Barry A."/>
            <person name="Bayul T."/>
            <person name="Berlin A."/>
            <person name="Bessette D."/>
            <person name="Bloom T."/>
            <person name="Blye J."/>
            <person name="Boguslavskiy L."/>
            <person name="Bonnet C."/>
            <person name="Boukhgalter B."/>
            <person name="Bourzgui I."/>
            <person name="Brown A."/>
            <person name="Cahill P."/>
            <person name="Channer S."/>
            <person name="Cheshatsang Y."/>
            <person name="Chuda L."/>
            <person name="Citroen M."/>
            <person name="Collymore A."/>
            <person name="Cooke P."/>
            <person name="Costello M."/>
            <person name="D'Aco K."/>
            <person name="Daza R."/>
            <person name="De Haan G."/>
            <person name="DeGray S."/>
            <person name="DeMaso C."/>
            <person name="Dhargay N."/>
            <person name="Dooley K."/>
            <person name="Dooley E."/>
            <person name="Doricent M."/>
            <person name="Dorje P."/>
            <person name="Dorjee K."/>
            <person name="Dupes A."/>
            <person name="Elong R."/>
            <person name="Falk J."/>
            <person name="Farina A."/>
            <person name="Faro S."/>
            <person name="Ferguson D."/>
            <person name="Fisher S."/>
            <person name="Foley C.D."/>
            <person name="Franke A."/>
            <person name="Friedrich D."/>
            <person name="Gadbois L."/>
            <person name="Gearin G."/>
            <person name="Gearin C.R."/>
            <person name="Giannoukos G."/>
            <person name="Goode T."/>
            <person name="Graham J."/>
            <person name="Grandbois E."/>
            <person name="Grewal S."/>
            <person name="Gyaltsen K."/>
            <person name="Hafez N."/>
            <person name="Hagos B."/>
            <person name="Hall J."/>
            <person name="Henson C."/>
            <person name="Hollinger A."/>
            <person name="Honan T."/>
            <person name="Huard M.D."/>
            <person name="Hughes L."/>
            <person name="Hurhula B."/>
            <person name="Husby M.E."/>
            <person name="Kamat A."/>
            <person name="Kanga B."/>
            <person name="Kashin S."/>
            <person name="Khazanovich D."/>
            <person name="Kisner P."/>
            <person name="Lance K."/>
            <person name="Lara M."/>
            <person name="Lee W."/>
            <person name="Lennon N."/>
            <person name="Letendre F."/>
            <person name="LeVine R."/>
            <person name="Lipovsky A."/>
            <person name="Liu X."/>
            <person name="Liu J."/>
            <person name="Liu S."/>
            <person name="Lokyitsang T."/>
            <person name="Lokyitsang Y."/>
            <person name="Lubonja R."/>
            <person name="Lui A."/>
            <person name="MacDonald P."/>
            <person name="Magnisalis V."/>
            <person name="Maru K."/>
            <person name="Matthews C."/>
            <person name="McCusker W."/>
            <person name="McDonough S."/>
            <person name="Mehta T."/>
            <person name="Meldrim J."/>
            <person name="Meneus L."/>
            <person name="Mihai O."/>
            <person name="Mihalev A."/>
            <person name="Mihova T."/>
            <person name="Mittelman R."/>
            <person name="Mlenga V."/>
            <person name="Montmayeur A."/>
            <person name="Mulrain L."/>
            <person name="Navidi A."/>
            <person name="Naylor J."/>
            <person name="Negash T."/>
            <person name="Nguyen T."/>
            <person name="Nguyen N."/>
            <person name="Nicol R."/>
            <person name="Norbu C."/>
            <person name="Norbu N."/>
            <person name="Novod N."/>
            <person name="O'Neill B."/>
            <person name="Osman S."/>
            <person name="Markiewicz E."/>
            <person name="Oyono O.L."/>
            <person name="Patti C."/>
            <person name="Phunkhang P."/>
            <person name="Pierre F."/>
            <person name="Priest M."/>
            <person name="Raghuraman S."/>
            <person name="Rege F."/>
            <person name="Reyes R."/>
            <person name="Rise C."/>
            <person name="Rogov P."/>
            <person name="Ross K."/>
            <person name="Ryan E."/>
            <person name="Settipalli S."/>
            <person name="Shea T."/>
            <person name="Sherpa N."/>
            <person name="Shi L."/>
            <person name="Shih D."/>
            <person name="Sparrow T."/>
            <person name="Spaulding J."/>
            <person name="Stalker J."/>
            <person name="Stange-Thomann N."/>
            <person name="Stavropoulos S."/>
            <person name="Stone C."/>
            <person name="Strader C."/>
            <person name="Tesfaye S."/>
            <person name="Thomson T."/>
            <person name="Thoulutsang Y."/>
            <person name="Thoulutsang D."/>
            <person name="Topham K."/>
            <person name="Topping I."/>
            <person name="Tsamla T."/>
            <person name="Vassiliev H."/>
            <person name="Vo A."/>
            <person name="Wangchuk T."/>
            <person name="Wangdi T."/>
            <person name="Weiand M."/>
            <person name="Wilkinson J."/>
            <person name="Wilson A."/>
            <person name="Yadav S."/>
            <person name="Young G."/>
            <person name="Yu Q."/>
            <person name="Zembek L."/>
            <person name="Zhong D."/>
            <person name="Zimmer A."/>
            <person name="Zwirko Z."/>
            <person name="Jaffe D.B."/>
            <person name="Alvarez P."/>
            <person name="Brockman W."/>
            <person name="Butler J."/>
            <person name="Chin C."/>
            <person name="Gnerre S."/>
            <person name="Grabherr M."/>
            <person name="Kleber M."/>
            <person name="Mauceli E."/>
            <person name="MacCallum I."/>
        </authorList>
    </citation>
    <scope>NUCLEOTIDE SEQUENCE [LARGE SCALE GENOMIC DNA]</scope>
    <source>
        <strain evidence="3">Tai18E2 / Tucson 14021-0261.01</strain>
    </source>
</reference>
<dbReference type="EMBL" id="CM000160">
    <property type="protein sequence ID" value="KRK03164.1"/>
    <property type="molecule type" value="Genomic_DNA"/>
</dbReference>
<evidence type="ECO:0000256" key="1">
    <source>
        <dbReference type="SAM" id="SignalP"/>
    </source>
</evidence>
<keyword evidence="1" id="KW-0732">Signal</keyword>
<protein>
    <submittedName>
        <fullName evidence="2">Uncharacterized protein</fullName>
    </submittedName>
</protein>
<evidence type="ECO:0000313" key="2">
    <source>
        <dbReference type="EMBL" id="KRK03164.1"/>
    </source>
</evidence>
<dbReference type="Proteomes" id="UP000002282">
    <property type="component" value="Chromosome 3R"/>
</dbReference>
<accession>A0A0R1E1K7</accession>
<reference evidence="2 3" key="2">
    <citation type="journal article" date="2007" name="PLoS Biol.">
        <title>Principles of genome evolution in the Drosophila melanogaster species group.</title>
        <authorList>
            <person name="Ranz J.M."/>
            <person name="Maurin D."/>
            <person name="Chan Y.S."/>
            <person name="von Grotthuss M."/>
            <person name="Hillier L.W."/>
            <person name="Roote J."/>
            <person name="Ashburner M."/>
            <person name="Bergman C.M."/>
        </authorList>
    </citation>
    <scope>NUCLEOTIDE SEQUENCE [LARGE SCALE GENOMIC DNA]</scope>
    <source>
        <strain evidence="3">Tai18E2 / Tucson 14021-0261.01</strain>
    </source>
</reference>
<gene>
    <name evidence="2" type="primary">Dyak\GE27574</name>
    <name evidence="2" type="synonym">GE27574</name>
    <name evidence="2" type="ORF">Dyak_GE27574</name>
</gene>
<feature type="signal peptide" evidence="1">
    <location>
        <begin position="1"/>
        <end position="23"/>
    </location>
</feature>
<proteinExistence type="predicted"/>
<dbReference type="AlphaFoldDB" id="A0A0R1E1K7"/>
<evidence type="ECO:0000313" key="3">
    <source>
        <dbReference type="Proteomes" id="UP000002282"/>
    </source>
</evidence>